<keyword evidence="5" id="KW-0378">Hydrolase</keyword>
<evidence type="ECO:0000256" key="2">
    <source>
        <dbReference type="ARBA" id="ARBA00022741"/>
    </source>
</evidence>
<evidence type="ECO:0000259" key="4">
    <source>
        <dbReference type="PROSITE" id="PS50893"/>
    </source>
</evidence>
<dbReference type="OrthoDB" id="9779872at2"/>
<dbReference type="AlphaFoldDB" id="D5BQ94"/>
<name>D5BQ94_PUNMI</name>
<dbReference type="Pfam" id="PF12399">
    <property type="entry name" value="BCA_ABC_TP_C"/>
    <property type="match status" value="1"/>
</dbReference>
<dbReference type="Proteomes" id="UP000007460">
    <property type="component" value="Chromosome"/>
</dbReference>
<protein>
    <submittedName>
        <fullName evidence="5">ABC transporter related protein</fullName>
        <ecNumber evidence="5">3.6.3.-</ecNumber>
    </submittedName>
</protein>
<dbReference type="GO" id="GO:0005524">
    <property type="term" value="F:ATP binding"/>
    <property type="evidence" value="ECO:0007669"/>
    <property type="project" value="UniProtKB-KW"/>
</dbReference>
<dbReference type="Gene3D" id="3.40.50.300">
    <property type="entry name" value="P-loop containing nucleotide triphosphate hydrolases"/>
    <property type="match status" value="1"/>
</dbReference>
<dbReference type="PANTHER" id="PTHR45772">
    <property type="entry name" value="CONSERVED COMPONENT OF ABC TRANSPORTER FOR NATURAL AMINO ACIDS-RELATED"/>
    <property type="match status" value="1"/>
</dbReference>
<organism evidence="5 6">
    <name type="scientific">Puniceispirillum marinum (strain IMCC1322)</name>
    <dbReference type="NCBI Taxonomy" id="488538"/>
    <lineage>
        <taxon>Bacteria</taxon>
        <taxon>Pseudomonadati</taxon>
        <taxon>Pseudomonadota</taxon>
        <taxon>Alphaproteobacteria</taxon>
        <taxon>Candidatus Puniceispirillales</taxon>
        <taxon>Candidatus Puniceispirillaceae</taxon>
        <taxon>Candidatus Puniceispirillum</taxon>
    </lineage>
</organism>
<evidence type="ECO:0000313" key="6">
    <source>
        <dbReference type="Proteomes" id="UP000007460"/>
    </source>
</evidence>
<accession>D5BQ94</accession>
<evidence type="ECO:0000256" key="1">
    <source>
        <dbReference type="ARBA" id="ARBA00022448"/>
    </source>
</evidence>
<dbReference type="EMBL" id="CP001751">
    <property type="protein sequence ID" value="ADE38592.1"/>
    <property type="molecule type" value="Genomic_DNA"/>
</dbReference>
<dbReference type="eggNOG" id="COG0411">
    <property type="taxonomic scope" value="Bacteria"/>
</dbReference>
<keyword evidence="3" id="KW-0067">ATP-binding</keyword>
<dbReference type="InterPro" id="IPR051120">
    <property type="entry name" value="ABC_AA/LPS_Transport"/>
</dbReference>
<keyword evidence="2" id="KW-0547">Nucleotide-binding</keyword>
<dbReference type="InterPro" id="IPR003593">
    <property type="entry name" value="AAA+_ATPase"/>
</dbReference>
<dbReference type="InterPro" id="IPR032823">
    <property type="entry name" value="BCA_ABC_TP_C"/>
</dbReference>
<keyword evidence="1" id="KW-0813">Transport</keyword>
<dbReference type="KEGG" id="apb:SAR116_0349"/>
<dbReference type="SMART" id="SM00382">
    <property type="entry name" value="AAA"/>
    <property type="match status" value="1"/>
</dbReference>
<evidence type="ECO:0000313" key="5">
    <source>
        <dbReference type="EMBL" id="ADE38592.1"/>
    </source>
</evidence>
<dbReference type="GO" id="GO:0016887">
    <property type="term" value="F:ATP hydrolysis activity"/>
    <property type="evidence" value="ECO:0007669"/>
    <property type="project" value="InterPro"/>
</dbReference>
<reference evidence="5 6" key="1">
    <citation type="journal article" date="2010" name="J. Bacteriol.">
        <title>Complete genome sequence of "Candidatus Puniceispirillum marinum" IMCC1322, a representative of the SAR116 clade in the Alphaproteobacteria.</title>
        <authorList>
            <person name="Oh H.M."/>
            <person name="Kwon K.K."/>
            <person name="Kang I."/>
            <person name="Kang S.G."/>
            <person name="Lee J.H."/>
            <person name="Kim S.J."/>
            <person name="Cho J.C."/>
        </authorList>
    </citation>
    <scope>NUCLEOTIDE SEQUENCE [LARGE SCALE GENOMIC DNA]</scope>
    <source>
        <strain evidence="5 6">IMCC1322</strain>
    </source>
</reference>
<dbReference type="HOGENOM" id="CLU_000604_1_2_5"/>
<feature type="domain" description="ABC transporter" evidence="4">
    <location>
        <begin position="6"/>
        <end position="248"/>
    </location>
</feature>
<dbReference type="Pfam" id="PF00005">
    <property type="entry name" value="ABC_tran"/>
    <property type="match status" value="1"/>
</dbReference>
<sequence length="250" mass="26749">MTLQRLQINNISVKFGGLAALQNVSFELDDNQLLGFIGPNGAGKTTLMRVIMGMINPNDGTVILNGNDITHLKSVHRIHAGISLGQQIVKPLRGMSLLDNVALAFGGNKLLSPLKALMVRGKSAERDAAHEILKLVGLGDVVNKLPNEVPLGFLKRLEVARALALKPTLLLLDEPLAGLSKPEAEEMADLISGLTRPGLSVILIEHNLPQVLRVCPKLYVQANGQGLAYGPTAQVMADPVVRKAYLGKEA</sequence>
<proteinExistence type="predicted"/>
<dbReference type="STRING" id="488538.SAR116_0349"/>
<dbReference type="GO" id="GO:0005886">
    <property type="term" value="C:plasma membrane"/>
    <property type="evidence" value="ECO:0007669"/>
    <property type="project" value="TreeGrafter"/>
</dbReference>
<keyword evidence="6" id="KW-1185">Reference proteome</keyword>
<evidence type="ECO:0000256" key="3">
    <source>
        <dbReference type="ARBA" id="ARBA00022840"/>
    </source>
</evidence>
<dbReference type="SUPFAM" id="SSF52540">
    <property type="entry name" value="P-loop containing nucleoside triphosphate hydrolases"/>
    <property type="match status" value="1"/>
</dbReference>
<dbReference type="InterPro" id="IPR027417">
    <property type="entry name" value="P-loop_NTPase"/>
</dbReference>
<gene>
    <name evidence="5" type="ordered locus">SAR116_0349</name>
</gene>
<dbReference type="EC" id="3.6.3.-" evidence="5"/>
<dbReference type="InterPro" id="IPR003439">
    <property type="entry name" value="ABC_transporter-like_ATP-bd"/>
</dbReference>
<dbReference type="PROSITE" id="PS50893">
    <property type="entry name" value="ABC_TRANSPORTER_2"/>
    <property type="match status" value="1"/>
</dbReference>